<accession>A0A8B9XAG5</accession>
<reference evidence="2" key="3">
    <citation type="submission" date="2025-09" db="UniProtKB">
        <authorList>
            <consortium name="Ensembl"/>
        </authorList>
    </citation>
    <scope>IDENTIFICATION</scope>
</reference>
<reference evidence="2" key="2">
    <citation type="submission" date="2025-08" db="UniProtKB">
        <authorList>
            <consortium name="Ensembl"/>
        </authorList>
    </citation>
    <scope>IDENTIFICATION</scope>
</reference>
<keyword evidence="3" id="KW-1185">Reference proteome</keyword>
<dbReference type="AlphaFoldDB" id="A0A8B9XAG5"/>
<evidence type="ECO:0000256" key="1">
    <source>
        <dbReference type="SAM" id="MobiDB-lite"/>
    </source>
</evidence>
<reference evidence="2" key="1">
    <citation type="submission" date="2019-05" db="EMBL/GenBank/DDBJ databases">
        <authorList>
            <person name="Zhang S."/>
            <person name="Liu J."/>
        </authorList>
    </citation>
    <scope>NUCLEOTIDE SEQUENCE [LARGE SCALE GENOMIC DNA]</scope>
</reference>
<dbReference type="Ensembl" id="ENSBGRT00000019344.1">
    <property type="protein sequence ID" value="ENSBGRP00000016740.1"/>
    <property type="gene ID" value="ENSBGRG00000010565.1"/>
</dbReference>
<evidence type="ECO:0000313" key="3">
    <source>
        <dbReference type="Proteomes" id="UP000694520"/>
    </source>
</evidence>
<organism evidence="2 3">
    <name type="scientific">Bos mutus grunniens</name>
    <name type="common">Wild yak</name>
    <name type="synonym">Bos grunniens</name>
    <dbReference type="NCBI Taxonomy" id="30521"/>
    <lineage>
        <taxon>Eukaryota</taxon>
        <taxon>Metazoa</taxon>
        <taxon>Chordata</taxon>
        <taxon>Craniata</taxon>
        <taxon>Vertebrata</taxon>
        <taxon>Euteleostomi</taxon>
        <taxon>Mammalia</taxon>
        <taxon>Eutheria</taxon>
        <taxon>Laurasiatheria</taxon>
        <taxon>Artiodactyla</taxon>
        <taxon>Ruminantia</taxon>
        <taxon>Pecora</taxon>
        <taxon>Bovidae</taxon>
        <taxon>Bovinae</taxon>
        <taxon>Bos</taxon>
    </lineage>
</organism>
<evidence type="ECO:0000313" key="2">
    <source>
        <dbReference type="Ensembl" id="ENSBGRP00000016740.1"/>
    </source>
</evidence>
<feature type="compositionally biased region" description="Pro residues" evidence="1">
    <location>
        <begin position="140"/>
        <end position="152"/>
    </location>
</feature>
<feature type="compositionally biased region" description="Basic residues" evidence="1">
    <location>
        <begin position="125"/>
        <end position="135"/>
    </location>
</feature>
<dbReference type="GeneTree" id="ENSGT00970000195352"/>
<dbReference type="Proteomes" id="UP000694520">
    <property type="component" value="Chromosome 9"/>
</dbReference>
<feature type="region of interest" description="Disordered" evidence="1">
    <location>
        <begin position="106"/>
        <end position="169"/>
    </location>
</feature>
<proteinExistence type="predicted"/>
<protein>
    <submittedName>
        <fullName evidence="2">Uncharacterized protein</fullName>
    </submittedName>
</protein>
<sequence>MSLHSSKPAIQPDGPWVPMALLEEDRAGPGLAHSLWCPAGSFCPMEGFLSSSTRAFLIAQMVKNMPAVWETEVQSPGREDPLEKAMATHSSILAWRILRTEEPDGLQSMGSQRVGHNGVTNTRTCTRHQGNRRPHTGTPPLLPAHPPTPSHPPHCGQWTPAPGSSVPPPTSWLPPLPASLCSPICTQSCVSFETCCPFCHHPDLTTSSLRSPTVHQLGPLLPCPRHLTLSSPDFPPPCGHVLSALPVLLSRLGHTFLASKPPPFASVGASIQLTLPRLSAPHRPPHLSPCPPALHKCGPPQRA</sequence>
<name>A0A8B9XAG5_BOSMU</name>